<dbReference type="Pfam" id="PF04055">
    <property type="entry name" value="Radical_SAM"/>
    <property type="match status" value="1"/>
</dbReference>
<evidence type="ECO:0000259" key="4">
    <source>
        <dbReference type="Pfam" id="PF04055"/>
    </source>
</evidence>
<dbReference type="CDD" id="cd01335">
    <property type="entry name" value="Radical_SAM"/>
    <property type="match status" value="1"/>
</dbReference>
<evidence type="ECO:0000313" key="5">
    <source>
        <dbReference type="EMBL" id="MBC8757685.1"/>
    </source>
</evidence>
<keyword evidence="6" id="KW-1185">Reference proteome</keyword>
<dbReference type="InterPro" id="IPR040086">
    <property type="entry name" value="MJ0683-like"/>
</dbReference>
<evidence type="ECO:0000313" key="6">
    <source>
        <dbReference type="Proteomes" id="UP000619238"/>
    </source>
</evidence>
<feature type="domain" description="Radical SAM core" evidence="4">
    <location>
        <begin position="28"/>
        <end position="209"/>
    </location>
</feature>
<dbReference type="Proteomes" id="UP000619238">
    <property type="component" value="Unassembled WGS sequence"/>
</dbReference>
<keyword evidence="1" id="KW-0479">Metal-binding</keyword>
<evidence type="ECO:0000256" key="3">
    <source>
        <dbReference type="ARBA" id="ARBA00023014"/>
    </source>
</evidence>
<dbReference type="PANTHER" id="PTHR43432:SF5">
    <property type="entry name" value="ELP3_MIAA_NIFB-LIKE RADICAL SAM CORE DOMAIN-CONTAINING PROTEIN"/>
    <property type="match status" value="1"/>
</dbReference>
<dbReference type="InterPro" id="IPR007197">
    <property type="entry name" value="rSAM"/>
</dbReference>
<sequence>MIKEIEVKSVLNKAKKRDDWFLDDYTFNPYQSCSYNCIYCYIRGSKYGTNLATSLSVKVNAIELLEKQLKKRSEKGEYGFIVLSSVTDPYINIEKEYMLTRKALEVILKYKFPVHIITKSTLVERDFDLLQEINQEAILPKDLQSKLSGGTLITFSFSTVDDKIGAIFEPGAPKPSLRIETLQRTLQAGFHSGVSLMPLLPFITDTTEHLEKLFSTFKECQAQYVMPATLTVFGNGKSDSKTLMMNAIRKHFPELEARYLRYFSNSHQLPEFYRNAFYTKMKELAKQYDLKDRII</sequence>
<protein>
    <submittedName>
        <fullName evidence="5">Radical SAM protein</fullName>
    </submittedName>
</protein>
<reference evidence="5 6" key="1">
    <citation type="submission" date="2020-07" db="EMBL/GenBank/DDBJ databases">
        <title>Description of Kordia aestuariivivens sp. nov., isolated from a tidal flat.</title>
        <authorList>
            <person name="Park S."/>
            <person name="Yoon J.-H."/>
        </authorList>
    </citation>
    <scope>NUCLEOTIDE SEQUENCE [LARGE SCALE GENOMIC DNA]</scope>
    <source>
        <strain evidence="5 6">YSTF-M3</strain>
    </source>
</reference>
<dbReference type="Gene3D" id="3.80.30.30">
    <property type="match status" value="1"/>
</dbReference>
<dbReference type="EMBL" id="JACGWS010000025">
    <property type="protein sequence ID" value="MBC8757685.1"/>
    <property type="molecule type" value="Genomic_DNA"/>
</dbReference>
<name>A0ABR7QGI5_9FLAO</name>
<comment type="caution">
    <text evidence="5">The sequence shown here is derived from an EMBL/GenBank/DDBJ whole genome shotgun (WGS) entry which is preliminary data.</text>
</comment>
<organism evidence="5 6">
    <name type="scientific">Kordia aestuariivivens</name>
    <dbReference type="NCBI Taxonomy" id="2759037"/>
    <lineage>
        <taxon>Bacteria</taxon>
        <taxon>Pseudomonadati</taxon>
        <taxon>Bacteroidota</taxon>
        <taxon>Flavobacteriia</taxon>
        <taxon>Flavobacteriales</taxon>
        <taxon>Flavobacteriaceae</taxon>
        <taxon>Kordia</taxon>
    </lineage>
</organism>
<dbReference type="SFLD" id="SFLDG01084">
    <property type="entry name" value="Uncharacterised_Radical_SAM_Su"/>
    <property type="match status" value="1"/>
</dbReference>
<dbReference type="SFLD" id="SFLDS00029">
    <property type="entry name" value="Radical_SAM"/>
    <property type="match status" value="1"/>
</dbReference>
<dbReference type="PANTHER" id="PTHR43432">
    <property type="entry name" value="SLR0285 PROTEIN"/>
    <property type="match status" value="1"/>
</dbReference>
<gene>
    <name evidence="5" type="ORF">H2O64_23660</name>
</gene>
<keyword evidence="2" id="KW-0408">Iron</keyword>
<keyword evidence="3" id="KW-0411">Iron-sulfur</keyword>
<evidence type="ECO:0000256" key="1">
    <source>
        <dbReference type="ARBA" id="ARBA00022723"/>
    </source>
</evidence>
<dbReference type="SUPFAM" id="SSF102114">
    <property type="entry name" value="Radical SAM enzymes"/>
    <property type="match status" value="1"/>
</dbReference>
<dbReference type="InterPro" id="IPR058240">
    <property type="entry name" value="rSAM_sf"/>
</dbReference>
<dbReference type="RefSeq" id="WP_187564727.1">
    <property type="nucleotide sequence ID" value="NZ_JACGWS010000025.1"/>
</dbReference>
<proteinExistence type="predicted"/>
<accession>A0ABR7QGI5</accession>
<evidence type="ECO:0000256" key="2">
    <source>
        <dbReference type="ARBA" id="ARBA00023004"/>
    </source>
</evidence>